<dbReference type="EMBL" id="JAPTMY010000012">
    <property type="protein sequence ID" value="MCZ0857753.1"/>
    <property type="molecule type" value="Genomic_DNA"/>
</dbReference>
<dbReference type="RefSeq" id="WP_268917284.1">
    <property type="nucleotide sequence ID" value="NZ_CP124548.1"/>
</dbReference>
<sequence>MRGAPGSPARRDLLRASVLVPATGAAVVACAAVGARSWRRPPAVLLSEGVVVEDDGVLRALPPGRTAAYVPGTRVAAFARGAMAAAALQRRNGARLPGGRWADLSESALTDLLALTGPILGGGGGEGPTRFPPGAVVAGPVGGWRYTWPRDASFAAAAFSAVGLHGEALGVLAHLAGLQRPDGGFEARYTASGGVPDARPAQSDGAGWMLWAARRALAEGAGADELEEACGAAAARAVGNLLALTDTPSHLPAASPDYWETRERTLTLGVAAPVLLGLEAAAGLEQAGMDIGASAGRSAARARAVRAAMERAFAPGWGRHVRDDDVDAAIALVGPPFTAALAGTRPVRASAVVRMRRGGGGVGPGTSWRDDGVSWTPETALLAWSAVALGRSQEAERLLDWLDGHRTAAGALAEKVDDDGAPAGPAPLAWTCALVILAAVDAGLSA</sequence>
<dbReference type="Gene3D" id="1.50.10.10">
    <property type="match status" value="1"/>
</dbReference>
<evidence type="ECO:0000313" key="2">
    <source>
        <dbReference type="Proteomes" id="UP001072034"/>
    </source>
</evidence>
<dbReference type="InterPro" id="IPR008928">
    <property type="entry name" value="6-hairpin_glycosidase_sf"/>
</dbReference>
<organism evidence="1 2">
    <name type="scientific">Actinomyces israelii</name>
    <dbReference type="NCBI Taxonomy" id="1659"/>
    <lineage>
        <taxon>Bacteria</taxon>
        <taxon>Bacillati</taxon>
        <taxon>Actinomycetota</taxon>
        <taxon>Actinomycetes</taxon>
        <taxon>Actinomycetales</taxon>
        <taxon>Actinomycetaceae</taxon>
        <taxon>Actinomyces</taxon>
    </lineage>
</organism>
<comment type="caution">
    <text evidence="1">The sequence shown here is derived from an EMBL/GenBank/DDBJ whole genome shotgun (WGS) entry which is preliminary data.</text>
</comment>
<dbReference type="Proteomes" id="UP001072034">
    <property type="component" value="Unassembled WGS sequence"/>
</dbReference>
<gene>
    <name evidence="1" type="ORF">OHJ16_06810</name>
</gene>
<dbReference type="PANTHER" id="PTHR31616">
    <property type="entry name" value="TREHALASE"/>
    <property type="match status" value="1"/>
</dbReference>
<protein>
    <submittedName>
        <fullName evidence="1">Glycoside hydrolase family 15</fullName>
    </submittedName>
</protein>
<name>A0ABT4I7N7_9ACTO</name>
<accession>A0ABT4I7N7</accession>
<reference evidence="1" key="1">
    <citation type="submission" date="2022-10" db="EMBL/GenBank/DDBJ databases">
        <title>Genome sequence of Actinomyces israelii ATCC 10048.</title>
        <authorList>
            <person name="Watt R.M."/>
            <person name="Tong W.M."/>
        </authorList>
    </citation>
    <scope>NUCLEOTIDE SEQUENCE</scope>
    <source>
        <strain evidence="1">ATCC 10048</strain>
    </source>
</reference>
<dbReference type="PANTHER" id="PTHR31616:SF0">
    <property type="entry name" value="GLUCAN 1,4-ALPHA-GLUCOSIDASE"/>
    <property type="match status" value="1"/>
</dbReference>
<keyword evidence="2" id="KW-1185">Reference proteome</keyword>
<dbReference type="SUPFAM" id="SSF48208">
    <property type="entry name" value="Six-hairpin glycosidases"/>
    <property type="match status" value="1"/>
</dbReference>
<dbReference type="GO" id="GO:0016787">
    <property type="term" value="F:hydrolase activity"/>
    <property type="evidence" value="ECO:0007669"/>
    <property type="project" value="UniProtKB-KW"/>
</dbReference>
<proteinExistence type="predicted"/>
<dbReference type="InterPro" id="IPR012341">
    <property type="entry name" value="6hp_glycosidase-like_sf"/>
</dbReference>
<keyword evidence="1" id="KW-0378">Hydrolase</keyword>
<evidence type="ECO:0000313" key="1">
    <source>
        <dbReference type="EMBL" id="MCZ0857753.1"/>
    </source>
</evidence>
<dbReference type="PROSITE" id="PS51257">
    <property type="entry name" value="PROKAR_LIPOPROTEIN"/>
    <property type="match status" value="1"/>
</dbReference>